<protein>
    <submittedName>
        <fullName evidence="2">Amidohydrolase family protein</fullName>
    </submittedName>
</protein>
<feature type="domain" description="Amidohydrolase 3" evidence="1">
    <location>
        <begin position="123"/>
        <end position="403"/>
    </location>
</feature>
<dbReference type="Gene3D" id="2.30.40.10">
    <property type="entry name" value="Urease, subunit C, domain 1"/>
    <property type="match status" value="1"/>
</dbReference>
<accession>A0A942YKI2</accession>
<dbReference type="InterPro" id="IPR013108">
    <property type="entry name" value="Amidohydro_3"/>
</dbReference>
<dbReference type="AlphaFoldDB" id="A0A942YKI2"/>
<gene>
    <name evidence="2" type="ORF">KHA97_20235</name>
</gene>
<evidence type="ECO:0000313" key="2">
    <source>
        <dbReference type="EMBL" id="MBS4197376.1"/>
    </source>
</evidence>
<name>A0A942YKI2_9BACI</name>
<dbReference type="Pfam" id="PF07969">
    <property type="entry name" value="Amidohydro_3"/>
    <property type="match status" value="1"/>
</dbReference>
<dbReference type="InterPro" id="IPR032466">
    <property type="entry name" value="Metal_Hydrolase"/>
</dbReference>
<dbReference type="Proteomes" id="UP000681414">
    <property type="component" value="Unassembled WGS sequence"/>
</dbReference>
<dbReference type="GO" id="GO:0016814">
    <property type="term" value="F:hydrolase activity, acting on carbon-nitrogen (but not peptide) bonds, in cyclic amidines"/>
    <property type="evidence" value="ECO:0007669"/>
    <property type="project" value="TreeGrafter"/>
</dbReference>
<keyword evidence="3" id="KW-1185">Reference proteome</keyword>
<dbReference type="RefSeq" id="WP_213126607.1">
    <property type="nucleotide sequence ID" value="NZ_JAGYPG010000004.1"/>
</dbReference>
<dbReference type="PANTHER" id="PTHR32027:SF9">
    <property type="entry name" value="BLL3847 PROTEIN"/>
    <property type="match status" value="1"/>
</dbReference>
<dbReference type="SUPFAM" id="SSF51556">
    <property type="entry name" value="Metallo-dependent hydrolases"/>
    <property type="match status" value="1"/>
</dbReference>
<dbReference type="EMBL" id="JAGYPG010000004">
    <property type="protein sequence ID" value="MBS4197376.1"/>
    <property type="molecule type" value="Genomic_DNA"/>
</dbReference>
<organism evidence="2 3">
    <name type="scientific">Lederbergia citri</name>
    <dbReference type="NCBI Taxonomy" id="2833580"/>
    <lineage>
        <taxon>Bacteria</taxon>
        <taxon>Bacillati</taxon>
        <taxon>Bacillota</taxon>
        <taxon>Bacilli</taxon>
        <taxon>Bacillales</taxon>
        <taxon>Bacillaceae</taxon>
        <taxon>Lederbergia</taxon>
    </lineage>
</organism>
<evidence type="ECO:0000259" key="1">
    <source>
        <dbReference type="Pfam" id="PF07969"/>
    </source>
</evidence>
<reference evidence="2 3" key="1">
    <citation type="submission" date="2021-05" db="EMBL/GenBank/DDBJ databases">
        <title>Novel Bacillus species.</title>
        <authorList>
            <person name="Liu G."/>
        </authorList>
    </citation>
    <scope>NUCLEOTIDE SEQUENCE [LARGE SCALE GENOMIC DNA]</scope>
    <source>
        <strain evidence="3">FJAT-49780</strain>
    </source>
</reference>
<dbReference type="InterPro" id="IPR011059">
    <property type="entry name" value="Metal-dep_hydrolase_composite"/>
</dbReference>
<comment type="caution">
    <text evidence="2">The sequence shown here is derived from an EMBL/GenBank/DDBJ whole genome shotgun (WGS) entry which is preliminary data.</text>
</comment>
<dbReference type="SUPFAM" id="SSF51338">
    <property type="entry name" value="Composite domain of metallo-dependent hydrolases"/>
    <property type="match status" value="1"/>
</dbReference>
<dbReference type="NCBIfam" id="NF005312">
    <property type="entry name" value="PRK06846.1"/>
    <property type="match status" value="1"/>
</dbReference>
<dbReference type="InterPro" id="IPR052349">
    <property type="entry name" value="Metallo-hydrolase_Enzymes"/>
</dbReference>
<proteinExistence type="predicted"/>
<dbReference type="PANTHER" id="PTHR32027">
    <property type="entry name" value="CYTOSINE DEAMINASE"/>
    <property type="match status" value="1"/>
</dbReference>
<sequence length="409" mass="44947">MLNSSYWLTNVKLEYGYVRENGCIVGTETRICHIRIEDGKIAEIIESEEELHNQLPKYDGNELLMLPSFEDTHIHLDKTYFGLPWKAVNPISSIFDRIEEEKILLPKLLSTSKKQAEGILSLLQGFGTTHVRAHCNIEPTSGLKRLEATIQAFESFSGKLSSEIVAFPQHGLLYSDSVELVKEAIEEGATHVGGLDPITVDGDNEKSLQTMLEIAVTNGVGIDIHLHYGGEAGKETLTRLVDLTEEAGLKDKVTVSHAFWFAGADPNEAEELAERMASLGMSITSTVPIGKTTMPLPMLHKKGVKVRLGTDSLTDHWSPFGNGDQLEKIGRFAELYGYTNEVSLGQSLRFITGGVTPLDENGKQVWPMVGDSASFVLVHASCSAEAVARRSQRQAVWYEGKLVSGSLSF</sequence>
<dbReference type="CDD" id="cd01293">
    <property type="entry name" value="Bact_CD"/>
    <property type="match status" value="1"/>
</dbReference>
<dbReference type="Gene3D" id="3.20.20.140">
    <property type="entry name" value="Metal-dependent hydrolases"/>
    <property type="match status" value="1"/>
</dbReference>
<evidence type="ECO:0000313" key="3">
    <source>
        <dbReference type="Proteomes" id="UP000681414"/>
    </source>
</evidence>